<sequence length="147" mass="17112">MLASSSWNGKRRIASAMKHFKLRIRDHCLRTAANENYIGFMYNIHVNMELNHTHSSLVLNRGTEYMKQRQDNTREVIETALPMDAGEARKRVRELSAWTQVGSGVTNERIYDECLYVHPCVHMSTWSVYMMNVSMLMHVSTWSVCIK</sequence>
<accession>A0A7S1KDE9</accession>
<evidence type="ECO:0000313" key="1">
    <source>
        <dbReference type="EMBL" id="CAD9070547.1"/>
    </source>
</evidence>
<protein>
    <submittedName>
        <fullName evidence="1">Uncharacterized protein</fullName>
    </submittedName>
</protein>
<gene>
    <name evidence="1" type="ORF">VBRA1451_LOCUS25629</name>
</gene>
<reference evidence="1" key="1">
    <citation type="submission" date="2021-01" db="EMBL/GenBank/DDBJ databases">
        <authorList>
            <person name="Corre E."/>
            <person name="Pelletier E."/>
            <person name="Niang G."/>
            <person name="Scheremetjew M."/>
            <person name="Finn R."/>
            <person name="Kale V."/>
            <person name="Holt S."/>
            <person name="Cochrane G."/>
            <person name="Meng A."/>
            <person name="Brown T."/>
            <person name="Cohen L."/>
        </authorList>
    </citation>
    <scope>NUCLEOTIDE SEQUENCE</scope>
    <source>
        <strain evidence="1">CCMP3346</strain>
    </source>
</reference>
<proteinExistence type="predicted"/>
<dbReference type="AlphaFoldDB" id="A0A7S1KDE9"/>
<name>A0A7S1KDE9_9ALVE</name>
<dbReference type="EMBL" id="HBGB01043557">
    <property type="protein sequence ID" value="CAD9070547.1"/>
    <property type="molecule type" value="Transcribed_RNA"/>
</dbReference>
<organism evidence="1">
    <name type="scientific">Vitrella brassicaformis</name>
    <dbReference type="NCBI Taxonomy" id="1169539"/>
    <lineage>
        <taxon>Eukaryota</taxon>
        <taxon>Sar</taxon>
        <taxon>Alveolata</taxon>
        <taxon>Colpodellida</taxon>
        <taxon>Vitrellaceae</taxon>
        <taxon>Vitrella</taxon>
    </lineage>
</organism>